<sequence>MDESPLQKMPAELRNRIAELVLYEPMASISLSQTATQPAAIRRAFLRTETAKMYFAINEFTIFTECLDIELRHSPLAAEPREKYLGAVVACLEAIGRDNVRAAPKFTLHLGKYDKTGGNLSQEPYFDPVWSAVAECRQGLIGRKGPVLPIRSFHLAFTSMRNGKMGSTQAFIFHYHFAYGSDREEMIRCLDATLEAARDSFDPVGDFLMHHAMGIGNDEIRRVVLKNF</sequence>
<dbReference type="EMBL" id="JAVRQU010000009">
    <property type="protein sequence ID" value="KAK5699023.1"/>
    <property type="molecule type" value="Genomic_DNA"/>
</dbReference>
<evidence type="ECO:0000313" key="2">
    <source>
        <dbReference type="Proteomes" id="UP001310594"/>
    </source>
</evidence>
<protein>
    <submittedName>
        <fullName evidence="1">Uncharacterized protein</fullName>
    </submittedName>
</protein>
<gene>
    <name evidence="1" type="ORF">LTR97_006672</name>
</gene>
<name>A0AAN7WGF2_9PEZI</name>
<proteinExistence type="predicted"/>
<accession>A0AAN7WGF2</accession>
<comment type="caution">
    <text evidence="1">The sequence shown here is derived from an EMBL/GenBank/DDBJ whole genome shotgun (WGS) entry which is preliminary data.</text>
</comment>
<organism evidence="1 2">
    <name type="scientific">Elasticomyces elasticus</name>
    <dbReference type="NCBI Taxonomy" id="574655"/>
    <lineage>
        <taxon>Eukaryota</taxon>
        <taxon>Fungi</taxon>
        <taxon>Dikarya</taxon>
        <taxon>Ascomycota</taxon>
        <taxon>Pezizomycotina</taxon>
        <taxon>Dothideomycetes</taxon>
        <taxon>Dothideomycetidae</taxon>
        <taxon>Mycosphaerellales</taxon>
        <taxon>Teratosphaeriaceae</taxon>
        <taxon>Elasticomyces</taxon>
    </lineage>
</organism>
<dbReference type="Proteomes" id="UP001310594">
    <property type="component" value="Unassembled WGS sequence"/>
</dbReference>
<reference evidence="1" key="1">
    <citation type="submission" date="2023-08" db="EMBL/GenBank/DDBJ databases">
        <title>Black Yeasts Isolated from many extreme environments.</title>
        <authorList>
            <person name="Coleine C."/>
            <person name="Stajich J.E."/>
            <person name="Selbmann L."/>
        </authorList>
    </citation>
    <scope>NUCLEOTIDE SEQUENCE</scope>
    <source>
        <strain evidence="1">CCFEE 5810</strain>
    </source>
</reference>
<dbReference type="AlphaFoldDB" id="A0AAN7WGF2"/>
<evidence type="ECO:0000313" key="1">
    <source>
        <dbReference type="EMBL" id="KAK5699023.1"/>
    </source>
</evidence>